<protein>
    <submittedName>
        <fullName evidence="2">Uncharacterized protein</fullName>
    </submittedName>
</protein>
<organism evidence="2">
    <name type="scientific">Hyalella azteca</name>
    <name type="common">Amphipod</name>
    <dbReference type="NCBI Taxonomy" id="294128"/>
    <lineage>
        <taxon>Eukaryota</taxon>
        <taxon>Metazoa</taxon>
        <taxon>Ecdysozoa</taxon>
        <taxon>Arthropoda</taxon>
        <taxon>Crustacea</taxon>
        <taxon>Multicrustacea</taxon>
        <taxon>Malacostraca</taxon>
        <taxon>Eumalacostraca</taxon>
        <taxon>Peracarida</taxon>
        <taxon>Amphipoda</taxon>
        <taxon>Senticaudata</taxon>
        <taxon>Talitrida</taxon>
        <taxon>Talitroidea</taxon>
        <taxon>Hyalellidae</taxon>
        <taxon>Hyalella</taxon>
    </lineage>
</organism>
<comment type="caution">
    <text evidence="2">The sequence shown here is derived from an EMBL/GenBank/DDBJ whole genome shotgun (WGS) entry which is preliminary data.</text>
</comment>
<proteinExistence type="predicted"/>
<dbReference type="EMBL" id="JQDR03000468">
    <property type="protein sequence ID" value="KAA0203866.1"/>
    <property type="molecule type" value="Genomic_DNA"/>
</dbReference>
<gene>
    <name evidence="2" type="ORF">HAZT_HAZT000246</name>
</gene>
<dbReference type="Proteomes" id="UP000711488">
    <property type="component" value="Unassembled WGS sequence"/>
</dbReference>
<reference evidence="2" key="2">
    <citation type="journal article" date="2018" name="Environ. Sci. Technol.">
        <title>The Toxicogenome of Hyalella azteca: A Model for Sediment Ecotoxicology and Evolutionary Toxicology.</title>
        <authorList>
            <person name="Poynton H.C."/>
            <person name="Hasenbein S."/>
            <person name="Benoit J.B."/>
            <person name="Sepulveda M.S."/>
            <person name="Poelchau M.F."/>
            <person name="Hughes D.S.T."/>
            <person name="Murali S.C."/>
            <person name="Chen S."/>
            <person name="Glastad K.M."/>
            <person name="Goodisman M.A.D."/>
            <person name="Werren J.H."/>
            <person name="Vineis J.H."/>
            <person name="Bowen J.L."/>
            <person name="Friedrich M."/>
            <person name="Jones J."/>
            <person name="Robertson H.M."/>
            <person name="Feyereisen R."/>
            <person name="Mechler-Hickson A."/>
            <person name="Mathers N."/>
            <person name="Lee C.E."/>
            <person name="Colbourne J.K."/>
            <person name="Biales A."/>
            <person name="Johnston J.S."/>
            <person name="Wellborn G.A."/>
            <person name="Rosendale A.J."/>
            <person name="Cridge A.G."/>
            <person name="Munoz-Torres M.C."/>
            <person name="Bain P.A."/>
            <person name="Manny A.R."/>
            <person name="Major K.M."/>
            <person name="Lambert F.N."/>
            <person name="Vulpe C.D."/>
            <person name="Tuck P."/>
            <person name="Blalock B.J."/>
            <person name="Lin Y.Y."/>
            <person name="Smith M.E."/>
            <person name="Ochoa-Acuna H."/>
            <person name="Chen M.M."/>
            <person name="Childers C.P."/>
            <person name="Qu J."/>
            <person name="Dugan S."/>
            <person name="Lee S.L."/>
            <person name="Chao H."/>
            <person name="Dinh H."/>
            <person name="Han Y."/>
            <person name="Doddapaneni H."/>
            <person name="Worley K.C."/>
            <person name="Muzny D.M."/>
            <person name="Gibbs R.A."/>
            <person name="Richards S."/>
        </authorList>
    </citation>
    <scope>NUCLEOTIDE SEQUENCE</scope>
    <source>
        <strain evidence="2">HAZT.00-mixed</strain>
        <tissue evidence="2">Whole organism</tissue>
    </source>
</reference>
<reference evidence="2" key="3">
    <citation type="submission" date="2019-06" db="EMBL/GenBank/DDBJ databases">
        <authorList>
            <person name="Poynton C."/>
            <person name="Hasenbein S."/>
            <person name="Benoit J.B."/>
            <person name="Sepulveda M.S."/>
            <person name="Poelchau M.F."/>
            <person name="Murali S.C."/>
            <person name="Chen S."/>
            <person name="Glastad K.M."/>
            <person name="Werren J.H."/>
            <person name="Vineis J.H."/>
            <person name="Bowen J.L."/>
            <person name="Friedrich M."/>
            <person name="Jones J."/>
            <person name="Robertson H.M."/>
            <person name="Feyereisen R."/>
            <person name="Mechler-Hickson A."/>
            <person name="Mathers N."/>
            <person name="Lee C.E."/>
            <person name="Colbourne J.K."/>
            <person name="Biales A."/>
            <person name="Johnston J.S."/>
            <person name="Wellborn G.A."/>
            <person name="Rosendale A.J."/>
            <person name="Cridge A.G."/>
            <person name="Munoz-Torres M.C."/>
            <person name="Bain P.A."/>
            <person name="Manny A.R."/>
            <person name="Major K.M."/>
            <person name="Lambert F.N."/>
            <person name="Vulpe C.D."/>
            <person name="Tuck P."/>
            <person name="Blalock B.J."/>
            <person name="Lin Y.-Y."/>
            <person name="Smith M.E."/>
            <person name="Ochoa-Acuna H."/>
            <person name="Chen M.-J.M."/>
            <person name="Childers C.P."/>
            <person name="Qu J."/>
            <person name="Dugan S."/>
            <person name="Lee S.L."/>
            <person name="Chao H."/>
            <person name="Dinh H."/>
            <person name="Han Y."/>
            <person name="Doddapaneni H."/>
            <person name="Worley K.C."/>
            <person name="Muzny D.M."/>
            <person name="Gibbs R.A."/>
            <person name="Richards S."/>
        </authorList>
    </citation>
    <scope>NUCLEOTIDE SEQUENCE</scope>
    <source>
        <strain evidence="2">HAZT.00-mixed</strain>
        <tissue evidence="2">Whole organism</tissue>
    </source>
</reference>
<feature type="region of interest" description="Disordered" evidence="1">
    <location>
        <begin position="1"/>
        <end position="51"/>
    </location>
</feature>
<dbReference type="AlphaFoldDB" id="A0A6A0HDJ7"/>
<name>A0A6A0HDJ7_HYAAZ</name>
<sequence>MNSRDGDKEHDNTMNSRDGDKEHDNTMNSRDGDKEHDTTMNSRGGDKKQLLECEKSKKQATILADIHKMENKQKVCEQEEAQASSILCRECDIPNRDSQSWSWERDVLQVGIRCSELRALECEAGLIRSYIRHPKNAIP</sequence>
<evidence type="ECO:0000256" key="1">
    <source>
        <dbReference type="SAM" id="MobiDB-lite"/>
    </source>
</evidence>
<accession>A0A6A0HDJ7</accession>
<reference evidence="2" key="1">
    <citation type="submission" date="2014-08" db="EMBL/GenBank/DDBJ databases">
        <authorList>
            <person name="Murali S."/>
            <person name="Richards S."/>
            <person name="Bandaranaike D."/>
            <person name="Bellair M."/>
            <person name="Blankenburg K."/>
            <person name="Chao H."/>
            <person name="Dinh H."/>
            <person name="Doddapaneni H."/>
            <person name="Dugan-Rocha S."/>
            <person name="Elkadiri S."/>
            <person name="Gnanaolivu R."/>
            <person name="Hughes D."/>
            <person name="Lee S."/>
            <person name="Li M."/>
            <person name="Ming W."/>
            <person name="Munidasa M."/>
            <person name="Muniz J."/>
            <person name="Nguyen L."/>
            <person name="Osuji N."/>
            <person name="Pu L.-L."/>
            <person name="Puazo M."/>
            <person name="Skinner E."/>
            <person name="Qu C."/>
            <person name="Quiroz J."/>
            <person name="Raj R."/>
            <person name="Weissenberger G."/>
            <person name="Xin Y."/>
            <person name="Zou X."/>
            <person name="Han Y."/>
            <person name="Worley K."/>
            <person name="Muzny D."/>
            <person name="Gibbs R."/>
        </authorList>
    </citation>
    <scope>NUCLEOTIDE SEQUENCE</scope>
    <source>
        <strain evidence="2">HAZT.00-mixed</strain>
        <tissue evidence="2">Whole organism</tissue>
    </source>
</reference>
<evidence type="ECO:0000313" key="2">
    <source>
        <dbReference type="EMBL" id="KAA0203866.1"/>
    </source>
</evidence>